<dbReference type="GO" id="GO:0000981">
    <property type="term" value="F:DNA-binding transcription factor activity, RNA polymerase II-specific"/>
    <property type="evidence" value="ECO:0007669"/>
    <property type="project" value="TreeGrafter"/>
</dbReference>
<evidence type="ECO:0000256" key="7">
    <source>
        <dbReference type="ARBA" id="ARBA00023125"/>
    </source>
</evidence>
<keyword evidence="4 10" id="KW-0863">Zinc-finger</keyword>
<keyword evidence="5" id="KW-0862">Zinc</keyword>
<keyword evidence="2" id="KW-0479">Metal-binding</keyword>
<dbReference type="PANTHER" id="PTHR23235:SF120">
    <property type="entry name" value="KRUPPEL-LIKE FACTOR 15"/>
    <property type="match status" value="1"/>
</dbReference>
<evidence type="ECO:0000256" key="2">
    <source>
        <dbReference type="ARBA" id="ARBA00022723"/>
    </source>
</evidence>
<dbReference type="SUPFAM" id="SSF57667">
    <property type="entry name" value="beta-beta-alpha zinc fingers"/>
    <property type="match status" value="2"/>
</dbReference>
<keyword evidence="6" id="KW-0805">Transcription regulation</keyword>
<keyword evidence="13" id="KW-1185">Reference proteome</keyword>
<evidence type="ECO:0000256" key="10">
    <source>
        <dbReference type="PROSITE-ProRule" id="PRU00042"/>
    </source>
</evidence>
<dbReference type="PANTHER" id="PTHR23235">
    <property type="entry name" value="KRUEPPEL-LIKE TRANSCRIPTION FACTOR"/>
    <property type="match status" value="1"/>
</dbReference>
<evidence type="ECO:0000256" key="1">
    <source>
        <dbReference type="ARBA" id="ARBA00004123"/>
    </source>
</evidence>
<sequence>MIFKRRTIKTANCNKSRLFKSIDATPESKRVQEQDLVLQKEVLESSIALESLMNNYCMCEFEVNGLDFLLAKSRSILLPLQHKRLSSIPECYNKETKVSQDSSKQMELHGKINSTSAMGENLTESGMNHSNIQRRNSAHSSAPYGTRNKYYCTYAGCEKLFRTTRARTRHIRLHFKFRPYQCHLCSKKYTQKVNLKKHLLKHSQPDLEARRVYECNHCGKKFTEKYTVTAHQRRFH</sequence>
<evidence type="ECO:0000256" key="4">
    <source>
        <dbReference type="ARBA" id="ARBA00022771"/>
    </source>
</evidence>
<dbReference type="SMART" id="SM00355">
    <property type="entry name" value="ZnF_C2H2"/>
    <property type="match status" value="3"/>
</dbReference>
<evidence type="ECO:0000256" key="6">
    <source>
        <dbReference type="ARBA" id="ARBA00023015"/>
    </source>
</evidence>
<organism evidence="12 13">
    <name type="scientific">Euplotes crassus</name>
    <dbReference type="NCBI Taxonomy" id="5936"/>
    <lineage>
        <taxon>Eukaryota</taxon>
        <taxon>Sar</taxon>
        <taxon>Alveolata</taxon>
        <taxon>Ciliophora</taxon>
        <taxon>Intramacronucleata</taxon>
        <taxon>Spirotrichea</taxon>
        <taxon>Hypotrichia</taxon>
        <taxon>Euplotida</taxon>
        <taxon>Euplotidae</taxon>
        <taxon>Moneuplotes</taxon>
    </lineage>
</organism>
<dbReference type="PROSITE" id="PS50157">
    <property type="entry name" value="ZINC_FINGER_C2H2_2"/>
    <property type="match status" value="3"/>
</dbReference>
<name>A0AAD1U4M2_EUPCR</name>
<comment type="caution">
    <text evidence="12">The sequence shown here is derived from an EMBL/GenBank/DDBJ whole genome shotgun (WGS) entry which is preliminary data.</text>
</comment>
<dbReference type="GO" id="GO:0000978">
    <property type="term" value="F:RNA polymerase II cis-regulatory region sequence-specific DNA binding"/>
    <property type="evidence" value="ECO:0007669"/>
    <property type="project" value="TreeGrafter"/>
</dbReference>
<evidence type="ECO:0000313" key="12">
    <source>
        <dbReference type="EMBL" id="CAI2362230.1"/>
    </source>
</evidence>
<evidence type="ECO:0000256" key="5">
    <source>
        <dbReference type="ARBA" id="ARBA00022833"/>
    </source>
</evidence>
<feature type="domain" description="C2H2-type" evidence="11">
    <location>
        <begin position="180"/>
        <end position="207"/>
    </location>
</feature>
<comment type="subcellular location">
    <subcellularLocation>
        <location evidence="1">Nucleus</location>
    </subcellularLocation>
</comment>
<evidence type="ECO:0000256" key="9">
    <source>
        <dbReference type="ARBA" id="ARBA00023242"/>
    </source>
</evidence>
<keyword evidence="3" id="KW-0677">Repeat</keyword>
<evidence type="ECO:0000259" key="11">
    <source>
        <dbReference type="PROSITE" id="PS50157"/>
    </source>
</evidence>
<dbReference type="GO" id="GO:0005634">
    <property type="term" value="C:nucleus"/>
    <property type="evidence" value="ECO:0007669"/>
    <property type="project" value="UniProtKB-SubCell"/>
</dbReference>
<dbReference type="InterPro" id="IPR013087">
    <property type="entry name" value="Znf_C2H2_type"/>
</dbReference>
<dbReference type="FunFam" id="3.30.160.60:FF:000325">
    <property type="entry name" value="ZFP90 zinc finger protein"/>
    <property type="match status" value="1"/>
</dbReference>
<proteinExistence type="predicted"/>
<keyword evidence="7" id="KW-0238">DNA-binding</keyword>
<keyword evidence="8" id="KW-0804">Transcription</keyword>
<dbReference type="InterPro" id="IPR036236">
    <property type="entry name" value="Znf_C2H2_sf"/>
</dbReference>
<evidence type="ECO:0000256" key="3">
    <source>
        <dbReference type="ARBA" id="ARBA00022737"/>
    </source>
</evidence>
<evidence type="ECO:0000256" key="8">
    <source>
        <dbReference type="ARBA" id="ARBA00023163"/>
    </source>
</evidence>
<accession>A0AAD1U4M2</accession>
<reference evidence="12" key="1">
    <citation type="submission" date="2023-07" db="EMBL/GenBank/DDBJ databases">
        <authorList>
            <consortium name="AG Swart"/>
            <person name="Singh M."/>
            <person name="Singh A."/>
            <person name="Seah K."/>
            <person name="Emmerich C."/>
        </authorList>
    </citation>
    <scope>NUCLEOTIDE SEQUENCE</scope>
    <source>
        <strain evidence="12">DP1</strain>
    </source>
</reference>
<feature type="domain" description="C2H2-type" evidence="11">
    <location>
        <begin position="150"/>
        <end position="179"/>
    </location>
</feature>
<dbReference type="Pfam" id="PF00096">
    <property type="entry name" value="zf-C2H2"/>
    <property type="match status" value="2"/>
</dbReference>
<dbReference type="Gene3D" id="3.30.160.60">
    <property type="entry name" value="Classic Zinc Finger"/>
    <property type="match status" value="2"/>
</dbReference>
<dbReference type="GO" id="GO:0008270">
    <property type="term" value="F:zinc ion binding"/>
    <property type="evidence" value="ECO:0007669"/>
    <property type="project" value="UniProtKB-KW"/>
</dbReference>
<dbReference type="Proteomes" id="UP001295684">
    <property type="component" value="Unassembled WGS sequence"/>
</dbReference>
<dbReference type="PROSITE" id="PS00028">
    <property type="entry name" value="ZINC_FINGER_C2H2_1"/>
    <property type="match status" value="3"/>
</dbReference>
<dbReference type="AlphaFoldDB" id="A0AAD1U4M2"/>
<gene>
    <name evidence="12" type="ORF">ECRASSUSDP1_LOCUS3552</name>
</gene>
<feature type="domain" description="C2H2-type" evidence="11">
    <location>
        <begin position="213"/>
        <end position="236"/>
    </location>
</feature>
<evidence type="ECO:0000313" key="13">
    <source>
        <dbReference type="Proteomes" id="UP001295684"/>
    </source>
</evidence>
<protein>
    <recommendedName>
        <fullName evidence="11">C2H2-type domain-containing protein</fullName>
    </recommendedName>
</protein>
<keyword evidence="9" id="KW-0539">Nucleus</keyword>
<dbReference type="EMBL" id="CAMPGE010003397">
    <property type="protein sequence ID" value="CAI2362230.1"/>
    <property type="molecule type" value="Genomic_DNA"/>
</dbReference>